<name>A0A814R9Q1_ADIRI</name>
<evidence type="ECO:0000313" key="3">
    <source>
        <dbReference type="Proteomes" id="UP000663828"/>
    </source>
</evidence>
<evidence type="ECO:0000256" key="1">
    <source>
        <dbReference type="SAM" id="MobiDB-lite"/>
    </source>
</evidence>
<organism evidence="2 3">
    <name type="scientific">Adineta ricciae</name>
    <name type="common">Rotifer</name>
    <dbReference type="NCBI Taxonomy" id="249248"/>
    <lineage>
        <taxon>Eukaryota</taxon>
        <taxon>Metazoa</taxon>
        <taxon>Spiralia</taxon>
        <taxon>Gnathifera</taxon>
        <taxon>Rotifera</taxon>
        <taxon>Eurotatoria</taxon>
        <taxon>Bdelloidea</taxon>
        <taxon>Adinetida</taxon>
        <taxon>Adinetidae</taxon>
        <taxon>Adineta</taxon>
    </lineage>
</organism>
<accession>A0A814R9Q1</accession>
<feature type="compositionally biased region" description="Basic and acidic residues" evidence="1">
    <location>
        <begin position="85"/>
        <end position="96"/>
    </location>
</feature>
<sequence length="96" mass="11589">MVRSVSSRIYLPDCYRPLQHLYKTTPQNNTVCIRYPPQRYQTTNMTYGSFHYNNWTFIQKIRSVKYTKEVAARYNQQRKSNVKRNCSDEPDHTRCC</sequence>
<gene>
    <name evidence="2" type="ORF">XAT740_LOCUS19826</name>
</gene>
<evidence type="ECO:0000313" key="2">
    <source>
        <dbReference type="EMBL" id="CAF1129549.1"/>
    </source>
</evidence>
<comment type="caution">
    <text evidence="2">The sequence shown here is derived from an EMBL/GenBank/DDBJ whole genome shotgun (WGS) entry which is preliminary data.</text>
</comment>
<dbReference type="EMBL" id="CAJNOR010001364">
    <property type="protein sequence ID" value="CAF1129549.1"/>
    <property type="molecule type" value="Genomic_DNA"/>
</dbReference>
<reference evidence="2" key="1">
    <citation type="submission" date="2021-02" db="EMBL/GenBank/DDBJ databases">
        <authorList>
            <person name="Nowell W R."/>
        </authorList>
    </citation>
    <scope>NUCLEOTIDE SEQUENCE</scope>
</reference>
<dbReference type="Proteomes" id="UP000663828">
    <property type="component" value="Unassembled WGS sequence"/>
</dbReference>
<dbReference type="AlphaFoldDB" id="A0A814R9Q1"/>
<feature type="region of interest" description="Disordered" evidence="1">
    <location>
        <begin position="77"/>
        <end position="96"/>
    </location>
</feature>
<keyword evidence="3" id="KW-1185">Reference proteome</keyword>
<proteinExistence type="predicted"/>
<protein>
    <submittedName>
        <fullName evidence="2">Uncharacterized protein</fullName>
    </submittedName>
</protein>